<dbReference type="Proteomes" id="UP000280323">
    <property type="component" value="Chromosome"/>
</dbReference>
<name>A0AB74Q302_STAAU</name>
<evidence type="ECO:0000259" key="5">
    <source>
        <dbReference type="Pfam" id="PF01420"/>
    </source>
</evidence>
<dbReference type="Gene3D" id="3.90.220.20">
    <property type="entry name" value="DNA methylase specificity domains"/>
    <property type="match status" value="2"/>
</dbReference>
<dbReference type="PANTHER" id="PTHR30408">
    <property type="entry name" value="TYPE-1 RESTRICTION ENZYME ECOKI SPECIFICITY PROTEIN"/>
    <property type="match status" value="1"/>
</dbReference>
<dbReference type="CDD" id="cd17521">
    <property type="entry name" value="RMtype1_S_Sau13435ORF2165P_TRD2-CR2_like"/>
    <property type="match status" value="1"/>
</dbReference>
<protein>
    <submittedName>
        <fullName evidence="6">Type I restriction modification DNA specificity domain protein</fullName>
    </submittedName>
</protein>
<dbReference type="InterPro" id="IPR000055">
    <property type="entry name" value="Restrct_endonuc_typeI_TRD"/>
</dbReference>
<evidence type="ECO:0000313" key="6">
    <source>
        <dbReference type="EMBL" id="VDY49019.1"/>
    </source>
</evidence>
<dbReference type="EMBL" id="LR133917">
    <property type="protein sequence ID" value="VDY49019.1"/>
    <property type="molecule type" value="Genomic_DNA"/>
</dbReference>
<dbReference type="GO" id="GO:0003677">
    <property type="term" value="F:DNA binding"/>
    <property type="evidence" value="ECO:0007669"/>
    <property type="project" value="UniProtKB-KW"/>
</dbReference>
<dbReference type="InterPro" id="IPR044946">
    <property type="entry name" value="Restrct_endonuc_typeI_TRD_sf"/>
</dbReference>
<dbReference type="AlphaFoldDB" id="A0AB74Q302"/>
<dbReference type="PANTHER" id="PTHR30408:SF12">
    <property type="entry name" value="TYPE I RESTRICTION ENZYME MJAVIII SPECIFICITY SUBUNIT"/>
    <property type="match status" value="1"/>
</dbReference>
<feature type="coiled-coil region" evidence="4">
    <location>
        <begin position="172"/>
        <end position="199"/>
    </location>
</feature>
<evidence type="ECO:0000256" key="1">
    <source>
        <dbReference type="ARBA" id="ARBA00010923"/>
    </source>
</evidence>
<evidence type="ECO:0000256" key="2">
    <source>
        <dbReference type="ARBA" id="ARBA00022747"/>
    </source>
</evidence>
<keyword evidence="3" id="KW-0238">DNA-binding</keyword>
<keyword evidence="2" id="KW-0680">Restriction system</keyword>
<sequence>MSNTQKKNVPELRFPEFEGEWEEKQFADFTKINQGLQIAINERKTEYSPELYFYITNEFLRPNSQTKYFIENPPQSVIANKEDILMTRTGNTGKVVTNVFGAFHNNFFKIKFDKNLYDRLFLVEVLNSSKIQNKILSLAGSSTIPDLNHSDFYSISSSYPLLREQQKIGKFFSKLDRQIELEEQKLELLQQQKKGYMQKIFSQELRFKDENGEDYPDWKEKKLGDITEQSMYGIGASATRFDSKNIYIRITDIDEKSRKLNYQNLTTPDELNNKYKLKRNDILFARTGASTGKSYIHKEEKDIYNYYFAGFLIKFKINEQNSPLFIYQFTLTSKFNKWVKVMSVRSGQPGINSEEYAKLPLVLPNKLEQQKIAKFLDRFDRQIELEKQKIEILQQQKKGLLQSMFI</sequence>
<comment type="similarity">
    <text evidence="1">Belongs to the type-I restriction system S methylase family.</text>
</comment>
<gene>
    <name evidence="6" type="primary">hsdS</name>
    <name evidence="6" type="ORF">NCTC8317_02151</name>
</gene>
<dbReference type="CDD" id="cd17263">
    <property type="entry name" value="RMtype1_S_AbaB8300I-TRD1-CR1_like"/>
    <property type="match status" value="1"/>
</dbReference>
<dbReference type="InterPro" id="IPR052021">
    <property type="entry name" value="Type-I_RS_S_subunit"/>
</dbReference>
<feature type="domain" description="Type I restriction modification DNA specificity" evidence="5">
    <location>
        <begin position="20"/>
        <end position="190"/>
    </location>
</feature>
<dbReference type="RefSeq" id="WP_000072557.1">
    <property type="nucleotide sequence ID" value="NZ_AP017922.1"/>
</dbReference>
<evidence type="ECO:0000256" key="3">
    <source>
        <dbReference type="ARBA" id="ARBA00023125"/>
    </source>
</evidence>
<proteinExistence type="inferred from homology"/>
<feature type="coiled-coil region" evidence="4">
    <location>
        <begin position="376"/>
        <end position="403"/>
    </location>
</feature>
<dbReference type="GO" id="GO:0009307">
    <property type="term" value="P:DNA restriction-modification system"/>
    <property type="evidence" value="ECO:0007669"/>
    <property type="project" value="UniProtKB-KW"/>
</dbReference>
<keyword evidence="4" id="KW-0175">Coiled coil</keyword>
<feature type="domain" description="Type I restriction modification DNA specificity" evidence="5">
    <location>
        <begin position="217"/>
        <end position="393"/>
    </location>
</feature>
<evidence type="ECO:0000256" key="4">
    <source>
        <dbReference type="SAM" id="Coils"/>
    </source>
</evidence>
<dbReference type="SUPFAM" id="SSF116734">
    <property type="entry name" value="DNA methylase specificity domain"/>
    <property type="match status" value="2"/>
</dbReference>
<dbReference type="Pfam" id="PF01420">
    <property type="entry name" value="Methylase_S"/>
    <property type="match status" value="2"/>
</dbReference>
<reference evidence="6" key="1">
    <citation type="submission" date="2018-12" db="EMBL/GenBank/DDBJ databases">
        <authorList>
            <consortium name="Pathogen Informatics"/>
        </authorList>
    </citation>
    <scope>NUCLEOTIDE SEQUENCE</scope>
    <source>
        <strain evidence="6">NCTC8317</strain>
    </source>
</reference>
<accession>A0AB74Q302</accession>
<organism evidence="6">
    <name type="scientific">Staphylococcus aureus</name>
    <dbReference type="NCBI Taxonomy" id="1280"/>
    <lineage>
        <taxon>Bacteria</taxon>
        <taxon>Bacillati</taxon>
        <taxon>Bacillota</taxon>
        <taxon>Bacilli</taxon>
        <taxon>Bacillales</taxon>
        <taxon>Staphylococcaceae</taxon>
        <taxon>Staphylococcus</taxon>
    </lineage>
</organism>